<dbReference type="GO" id="GO:0006355">
    <property type="term" value="P:regulation of DNA-templated transcription"/>
    <property type="evidence" value="ECO:0007669"/>
    <property type="project" value="InterPro"/>
</dbReference>
<dbReference type="Pfam" id="PF05534">
    <property type="entry name" value="HicB"/>
    <property type="match status" value="1"/>
</dbReference>
<evidence type="ECO:0000313" key="1">
    <source>
        <dbReference type="EMBL" id="MBO0932782.1"/>
    </source>
</evidence>
<dbReference type="AlphaFoldDB" id="A0A939JXB9"/>
<dbReference type="Proteomes" id="UP000664795">
    <property type="component" value="Unassembled WGS sequence"/>
</dbReference>
<comment type="caution">
    <text evidence="1">The sequence shown here is derived from an EMBL/GenBank/DDBJ whole genome shotgun (WGS) entry which is preliminary data.</text>
</comment>
<dbReference type="EMBL" id="JAFMYU010000014">
    <property type="protein sequence ID" value="MBO0932782.1"/>
    <property type="molecule type" value="Genomic_DNA"/>
</dbReference>
<dbReference type="InterPro" id="IPR035069">
    <property type="entry name" value="TTHA1013/TTHA0281-like"/>
</dbReference>
<evidence type="ECO:0000313" key="2">
    <source>
        <dbReference type="Proteomes" id="UP000664795"/>
    </source>
</evidence>
<sequence length="112" mass="12534">MNNLMTYKDFVGSVAYSADDHVFHGKLEFIVDLVSFEGSSVDELEQAFRESVDEYVILCEAVGKKPEKAFAGTFNVRMQPELHRKAALRSLEKGVSLNQLVSEAVTRYVASK</sequence>
<proteinExistence type="predicted"/>
<accession>A0A939JXB9</accession>
<keyword evidence="2" id="KW-1185">Reference proteome</keyword>
<dbReference type="InterPro" id="IPR010985">
    <property type="entry name" value="Ribbon_hlx_hlx"/>
</dbReference>
<protein>
    <submittedName>
        <fullName evidence="1">Type II toxin-antitoxin system HicB family antitoxin</fullName>
    </submittedName>
</protein>
<gene>
    <name evidence="1" type="ORF">J2I48_17360</name>
</gene>
<reference evidence="1 2" key="1">
    <citation type="submission" date="2021-03" db="EMBL/GenBank/DDBJ databases">
        <title>Fibrella sp. HMF5036 genome sequencing and assembly.</title>
        <authorList>
            <person name="Kang H."/>
            <person name="Kim H."/>
            <person name="Bae S."/>
            <person name="Joh K."/>
        </authorList>
    </citation>
    <scope>NUCLEOTIDE SEQUENCE [LARGE SCALE GENOMIC DNA]</scope>
    <source>
        <strain evidence="1 2">HMF5036</strain>
    </source>
</reference>
<organism evidence="1 2">
    <name type="scientific">Fibrella aquatilis</name>
    <dbReference type="NCBI Taxonomy" id="2817059"/>
    <lineage>
        <taxon>Bacteria</taxon>
        <taxon>Pseudomonadati</taxon>
        <taxon>Bacteroidota</taxon>
        <taxon>Cytophagia</taxon>
        <taxon>Cytophagales</taxon>
        <taxon>Spirosomataceae</taxon>
        <taxon>Fibrella</taxon>
    </lineage>
</organism>
<dbReference type="InterPro" id="IPR008651">
    <property type="entry name" value="Uncharacterised_HicB"/>
</dbReference>
<dbReference type="RefSeq" id="WP_207336746.1">
    <property type="nucleotide sequence ID" value="NZ_JAFMYU010000014.1"/>
</dbReference>
<dbReference type="SUPFAM" id="SSF47598">
    <property type="entry name" value="Ribbon-helix-helix"/>
    <property type="match status" value="1"/>
</dbReference>
<name>A0A939JXB9_9BACT</name>
<dbReference type="SUPFAM" id="SSF143100">
    <property type="entry name" value="TTHA1013/TTHA0281-like"/>
    <property type="match status" value="1"/>
</dbReference>